<dbReference type="InterPro" id="IPR000644">
    <property type="entry name" value="CBS_dom"/>
</dbReference>
<dbReference type="CDD" id="cd04590">
    <property type="entry name" value="CBS_pair_CorC_HlyC_assoc"/>
    <property type="match status" value="1"/>
</dbReference>
<keyword evidence="3" id="KW-0677">Repeat</keyword>
<name>A0A382ADY0_9ZZZZ</name>
<dbReference type="Pfam" id="PF01595">
    <property type="entry name" value="CNNM"/>
    <property type="match status" value="1"/>
</dbReference>
<evidence type="ECO:0000259" key="8">
    <source>
        <dbReference type="PROSITE" id="PS51371"/>
    </source>
</evidence>
<dbReference type="SUPFAM" id="SSF54631">
    <property type="entry name" value="CBS-domain pair"/>
    <property type="match status" value="1"/>
</dbReference>
<dbReference type="InterPro" id="IPR002550">
    <property type="entry name" value="CNNM"/>
</dbReference>
<feature type="transmembrane region" description="Helical" evidence="7">
    <location>
        <begin position="86"/>
        <end position="104"/>
    </location>
</feature>
<dbReference type="Gene3D" id="3.90.1280.20">
    <property type="match status" value="1"/>
</dbReference>
<keyword evidence="5" id="KW-0129">CBS domain</keyword>
<comment type="subcellular location">
    <subcellularLocation>
        <location evidence="1">Membrane</location>
        <topology evidence="1">Multi-pass membrane protein</topology>
    </subcellularLocation>
</comment>
<organism evidence="10">
    <name type="scientific">marine metagenome</name>
    <dbReference type="NCBI Taxonomy" id="408172"/>
    <lineage>
        <taxon>unclassified sequences</taxon>
        <taxon>metagenomes</taxon>
        <taxon>ecological metagenomes</taxon>
    </lineage>
</organism>
<dbReference type="PANTHER" id="PTHR22777">
    <property type="entry name" value="HEMOLYSIN-RELATED"/>
    <property type="match status" value="1"/>
</dbReference>
<evidence type="ECO:0000256" key="2">
    <source>
        <dbReference type="ARBA" id="ARBA00022692"/>
    </source>
</evidence>
<keyword evidence="2 7" id="KW-0812">Transmembrane</keyword>
<feature type="domain" description="CBS" evidence="8">
    <location>
        <begin position="198"/>
        <end position="257"/>
    </location>
</feature>
<dbReference type="PROSITE" id="PS51371">
    <property type="entry name" value="CBS"/>
    <property type="match status" value="1"/>
</dbReference>
<feature type="non-terminal residue" evidence="10">
    <location>
        <position position="287"/>
    </location>
</feature>
<evidence type="ECO:0000256" key="6">
    <source>
        <dbReference type="ARBA" id="ARBA00023136"/>
    </source>
</evidence>
<feature type="transmembrane region" description="Helical" evidence="7">
    <location>
        <begin position="6"/>
        <end position="24"/>
    </location>
</feature>
<gene>
    <name evidence="10" type="ORF">METZ01_LOCUS152602</name>
</gene>
<protein>
    <recommendedName>
        <fullName evidence="11">CNNM transmembrane domain-containing protein</fullName>
    </recommendedName>
</protein>
<dbReference type="Pfam" id="PF00571">
    <property type="entry name" value="CBS"/>
    <property type="match status" value="1"/>
</dbReference>
<dbReference type="InterPro" id="IPR044751">
    <property type="entry name" value="Ion_transp-like_CBS"/>
</dbReference>
<evidence type="ECO:0000256" key="7">
    <source>
        <dbReference type="SAM" id="Phobius"/>
    </source>
</evidence>
<dbReference type="GO" id="GO:0005886">
    <property type="term" value="C:plasma membrane"/>
    <property type="evidence" value="ECO:0007669"/>
    <property type="project" value="TreeGrafter"/>
</dbReference>
<accession>A0A382ADY0</accession>
<reference evidence="10" key="1">
    <citation type="submission" date="2018-05" db="EMBL/GenBank/DDBJ databases">
        <authorList>
            <person name="Lanie J.A."/>
            <person name="Ng W.-L."/>
            <person name="Kazmierczak K.M."/>
            <person name="Andrzejewski T.M."/>
            <person name="Davidsen T.M."/>
            <person name="Wayne K.J."/>
            <person name="Tettelin H."/>
            <person name="Glass J.I."/>
            <person name="Rusch D."/>
            <person name="Podicherti R."/>
            <person name="Tsui H.-C.T."/>
            <person name="Winkler M.E."/>
        </authorList>
    </citation>
    <scope>NUCLEOTIDE SEQUENCE</scope>
</reference>
<proteinExistence type="predicted"/>
<evidence type="ECO:0000259" key="9">
    <source>
        <dbReference type="PROSITE" id="PS51846"/>
    </source>
</evidence>
<evidence type="ECO:0000256" key="5">
    <source>
        <dbReference type="ARBA" id="ARBA00023122"/>
    </source>
</evidence>
<dbReference type="AlphaFoldDB" id="A0A382ADY0"/>
<keyword evidence="4 7" id="KW-1133">Transmembrane helix</keyword>
<evidence type="ECO:0000256" key="4">
    <source>
        <dbReference type="ARBA" id="ARBA00022989"/>
    </source>
</evidence>
<dbReference type="Gene3D" id="3.10.580.10">
    <property type="entry name" value="CBS-domain"/>
    <property type="match status" value="1"/>
</dbReference>
<feature type="domain" description="CNNM transmembrane" evidence="9">
    <location>
        <begin position="1"/>
        <end position="179"/>
    </location>
</feature>
<dbReference type="InterPro" id="IPR046342">
    <property type="entry name" value="CBS_dom_sf"/>
</dbReference>
<dbReference type="PANTHER" id="PTHR22777:SF17">
    <property type="entry name" value="UPF0053 PROTEIN SLL0260"/>
    <property type="match status" value="1"/>
</dbReference>
<dbReference type="EMBL" id="UINC01024990">
    <property type="protein sequence ID" value="SVA99748.1"/>
    <property type="molecule type" value="Genomic_DNA"/>
</dbReference>
<evidence type="ECO:0008006" key="11">
    <source>
        <dbReference type="Google" id="ProtNLM"/>
    </source>
</evidence>
<evidence type="ECO:0000256" key="1">
    <source>
        <dbReference type="ARBA" id="ARBA00004141"/>
    </source>
</evidence>
<evidence type="ECO:0000313" key="10">
    <source>
        <dbReference type="EMBL" id="SVA99748.1"/>
    </source>
</evidence>
<sequence>MLETSVAIIGLALSAFFSATEIAFHQANPLQLAVWRERGYRTVNLTEQFLGKPDRYLITVLIGTNLANVLTSSYATISLLRLGLPQLWIVITISAVILVFGEILPKSFSRERANSMAVFNTPFLRTSEILFTPIVWLARSYASLFPEGKEKSSTHFLNRNELKILFDEMEVSEELEAEEKEVITNIFDFGSQPVRVAMTPLADIIGLHEDASVEDAVQLMSSTGLSKLVLYKDPLDQIRGIIFLHDLFSEPKSLLNIAHRPLFISETMSSSEALRELRRYRSTLAIV</sequence>
<keyword evidence="6 7" id="KW-0472">Membrane</keyword>
<evidence type="ECO:0000256" key="3">
    <source>
        <dbReference type="ARBA" id="ARBA00022737"/>
    </source>
</evidence>
<feature type="transmembrane region" description="Helical" evidence="7">
    <location>
        <begin position="56"/>
        <end position="80"/>
    </location>
</feature>
<dbReference type="PROSITE" id="PS51846">
    <property type="entry name" value="CNNM"/>
    <property type="match status" value="1"/>
</dbReference>